<dbReference type="AlphaFoldDB" id="E6SRW7"/>
<comment type="subcellular location">
    <subcellularLocation>
        <location evidence="1">Cell outer membrane</location>
    </subcellularLocation>
</comment>
<dbReference type="OrthoDB" id="1109873at2"/>
<feature type="domain" description="RagB/SusD" evidence="6">
    <location>
        <begin position="259"/>
        <end position="570"/>
    </location>
</feature>
<name>E6SRW7_BACT6</name>
<organism evidence="8 9">
    <name type="scientific">Bacteroides helcogenes (strain ATCC 35417 / DSM 20613 / JCM 6297 / CCUG 15421 / P 36-108)</name>
    <dbReference type="NCBI Taxonomy" id="693979"/>
    <lineage>
        <taxon>Bacteria</taxon>
        <taxon>Pseudomonadati</taxon>
        <taxon>Bacteroidota</taxon>
        <taxon>Bacteroidia</taxon>
        <taxon>Bacteroidales</taxon>
        <taxon>Bacteroidaceae</taxon>
        <taxon>Bacteroides</taxon>
    </lineage>
</organism>
<evidence type="ECO:0000259" key="7">
    <source>
        <dbReference type="Pfam" id="PF14322"/>
    </source>
</evidence>
<sequence>MKFNKIYTVFAACLFLFSGCYDLERFPADQLSSGTFFKTQSHADQAMMAVYSTMQYDHVFGLQFAMDGLGGLAMGYDNPSYQTFQRGVYDVTNSWILNKWTYLYEGVSRANIVLQNIDNCDMAAELKMQYKGEARFMRGLYYFTLMDFFGGVPIYDESFVVADGFSEMKEPRADIARVRAFVIADLDAAIASLPAKWDDVNYGRATSGAATALKGKVLLYNKQYSEAAACFETIKNSGQYALYNNYPDLFKPAGDSSSEMIFAIQNMGGVGTDLGMPMTFYMGTRASFGSCWNNVMASNDLVDSYEWKDGRPFDWEEVKPGFTTSDIVKDATFRATMNAAKTQVTAYPADKDKLLAMYAERDPRMSYSIILPYTQYKGWYANAPHDCEYVVVKGGVTDGHHYIRVNGNRECYLWRKFVAEYDMDGAINNRADTPINFPLIRYADVLLMLAECYNEMDRQTDAVSLVNEVRARPSVEMPALNSGPDYLKATTKAEVFERIRHERAVELAAEGHSFSDMRRWGLLETLNGRAEKYFTGNTFYTRSVSARDYLWPIPSTEIDKNPLLKQNPGWE</sequence>
<dbReference type="InterPro" id="IPR011990">
    <property type="entry name" value="TPR-like_helical_dom_sf"/>
</dbReference>
<protein>
    <submittedName>
        <fullName evidence="8">RagB/SusD domain protein</fullName>
    </submittedName>
</protein>
<dbReference type="RefSeq" id="WP_013545764.1">
    <property type="nucleotide sequence ID" value="NC_014933.1"/>
</dbReference>
<reference evidence="8 9" key="2">
    <citation type="journal article" date="2011" name="Stand. Genomic Sci.">
        <title>Complete genome sequence of Bacteroides helcogenes type strain (P 36-108).</title>
        <authorList>
            <person name="Pati A."/>
            <person name="Gronow S."/>
            <person name="Zeytun A."/>
            <person name="Lapidus A."/>
            <person name="Nolan M."/>
            <person name="Hammon N."/>
            <person name="Deshpande S."/>
            <person name="Cheng J.F."/>
            <person name="Tapia R."/>
            <person name="Han C."/>
            <person name="Goodwin L."/>
            <person name="Pitluck S."/>
            <person name="Liolios K."/>
            <person name="Pagani I."/>
            <person name="Ivanova N."/>
            <person name="Mavromatis K."/>
            <person name="Chen A."/>
            <person name="Palaniappan K."/>
            <person name="Land M."/>
            <person name="Hauser L."/>
            <person name="Chang Y.J."/>
            <person name="Jeffries C.D."/>
            <person name="Detter J.C."/>
            <person name="Brambilla E."/>
            <person name="Rohde M."/>
            <person name="Goker M."/>
            <person name="Woyke T."/>
            <person name="Bristow J."/>
            <person name="Eisen J.A."/>
            <person name="Markowitz V."/>
            <person name="Hugenholtz P."/>
            <person name="Kyrpides N.C."/>
            <person name="Klenk H.P."/>
            <person name="Lucas S."/>
        </authorList>
    </citation>
    <scope>NUCLEOTIDE SEQUENCE [LARGE SCALE GENOMIC DNA]</scope>
    <source>
        <strain evidence="9">ATCC 35417 / DSM 20613 / JCM 6297 / CCUG 15421 / P 36-108</strain>
    </source>
</reference>
<accession>E6SRW7</accession>
<dbReference type="eggNOG" id="COG1435">
    <property type="taxonomic scope" value="Bacteria"/>
</dbReference>
<dbReference type="InterPro" id="IPR033985">
    <property type="entry name" value="SusD-like_N"/>
</dbReference>
<evidence type="ECO:0000313" key="9">
    <source>
        <dbReference type="Proteomes" id="UP000008630"/>
    </source>
</evidence>
<keyword evidence="3" id="KW-0732">Signal</keyword>
<dbReference type="Pfam" id="PF14322">
    <property type="entry name" value="SusD-like_3"/>
    <property type="match status" value="1"/>
</dbReference>
<dbReference type="HOGENOM" id="CLU_015553_1_0_10"/>
<keyword evidence="4" id="KW-0472">Membrane</keyword>
<dbReference type="PROSITE" id="PS51257">
    <property type="entry name" value="PROKAR_LIPOPROTEIN"/>
    <property type="match status" value="1"/>
</dbReference>
<dbReference type="Gene3D" id="1.25.40.390">
    <property type="match status" value="1"/>
</dbReference>
<comment type="similarity">
    <text evidence="2">Belongs to the SusD family.</text>
</comment>
<evidence type="ECO:0000259" key="6">
    <source>
        <dbReference type="Pfam" id="PF07980"/>
    </source>
</evidence>
<dbReference type="EMBL" id="CP002352">
    <property type="protein sequence ID" value="ADV42126.1"/>
    <property type="molecule type" value="Genomic_DNA"/>
</dbReference>
<evidence type="ECO:0000256" key="2">
    <source>
        <dbReference type="ARBA" id="ARBA00006275"/>
    </source>
</evidence>
<gene>
    <name evidence="8" type="ordered locus">Bache_0096</name>
</gene>
<dbReference type="GO" id="GO:0009279">
    <property type="term" value="C:cell outer membrane"/>
    <property type="evidence" value="ECO:0007669"/>
    <property type="project" value="UniProtKB-SubCell"/>
</dbReference>
<evidence type="ECO:0000256" key="1">
    <source>
        <dbReference type="ARBA" id="ARBA00004442"/>
    </source>
</evidence>
<evidence type="ECO:0000256" key="4">
    <source>
        <dbReference type="ARBA" id="ARBA00023136"/>
    </source>
</evidence>
<evidence type="ECO:0000313" key="8">
    <source>
        <dbReference type="EMBL" id="ADV42126.1"/>
    </source>
</evidence>
<feature type="domain" description="SusD-like N-terminal" evidence="7">
    <location>
        <begin position="35"/>
        <end position="219"/>
    </location>
</feature>
<proteinExistence type="inferred from homology"/>
<dbReference type="PATRIC" id="fig|693979.3.peg.102"/>
<dbReference type="KEGG" id="bhl:Bache_0096"/>
<dbReference type="InterPro" id="IPR012944">
    <property type="entry name" value="SusD_RagB_dom"/>
</dbReference>
<keyword evidence="5" id="KW-0998">Cell outer membrane</keyword>
<evidence type="ECO:0000256" key="3">
    <source>
        <dbReference type="ARBA" id="ARBA00022729"/>
    </source>
</evidence>
<reference key="1">
    <citation type="submission" date="2010-11" db="EMBL/GenBank/DDBJ databases">
        <title>The complete genome of Bacteroides helcogenes P 36-108.</title>
        <authorList>
            <consortium name="US DOE Joint Genome Institute (JGI-PGF)"/>
            <person name="Lucas S."/>
            <person name="Copeland A."/>
            <person name="Lapidus A."/>
            <person name="Bruce D."/>
            <person name="Goodwin L."/>
            <person name="Pitluck S."/>
            <person name="Kyrpides N."/>
            <person name="Mavromatis K."/>
            <person name="Ivanova N."/>
            <person name="Zeytun A."/>
            <person name="Brettin T."/>
            <person name="Detter J.C."/>
            <person name="Tapia R."/>
            <person name="Han C."/>
            <person name="Land M."/>
            <person name="Hauser L."/>
            <person name="Markowitz V."/>
            <person name="Cheng J.-F."/>
            <person name="Hugenholtz P."/>
            <person name="Woyke T."/>
            <person name="Wu D."/>
            <person name="Gronow S."/>
            <person name="Wellnitz S."/>
            <person name="Brambilla E."/>
            <person name="Klenk H.-P."/>
            <person name="Eisen J.A."/>
        </authorList>
    </citation>
    <scope>NUCLEOTIDE SEQUENCE</scope>
    <source>
        <strain>P 36-108</strain>
    </source>
</reference>
<dbReference type="STRING" id="693979.Bache_0096"/>
<dbReference type="Pfam" id="PF07980">
    <property type="entry name" value="SusD_RagB"/>
    <property type="match status" value="1"/>
</dbReference>
<dbReference type="Proteomes" id="UP000008630">
    <property type="component" value="Chromosome"/>
</dbReference>
<dbReference type="SUPFAM" id="SSF48452">
    <property type="entry name" value="TPR-like"/>
    <property type="match status" value="1"/>
</dbReference>
<evidence type="ECO:0000256" key="5">
    <source>
        <dbReference type="ARBA" id="ARBA00023237"/>
    </source>
</evidence>
<keyword evidence="9" id="KW-1185">Reference proteome</keyword>